<proteinExistence type="predicted"/>
<evidence type="ECO:0000313" key="2">
    <source>
        <dbReference type="Proteomes" id="UP000316313"/>
    </source>
</evidence>
<dbReference type="OrthoDB" id="9802344at2"/>
<dbReference type="EMBL" id="CP038141">
    <property type="protein sequence ID" value="QDH16508.1"/>
    <property type="molecule type" value="Genomic_DNA"/>
</dbReference>
<dbReference type="PROSITE" id="PS01332">
    <property type="entry name" value="HTH_RRF2_1"/>
    <property type="match status" value="1"/>
</dbReference>
<dbReference type="GO" id="GO:0005829">
    <property type="term" value="C:cytosol"/>
    <property type="evidence" value="ECO:0007669"/>
    <property type="project" value="TreeGrafter"/>
</dbReference>
<dbReference type="InterPro" id="IPR036390">
    <property type="entry name" value="WH_DNA-bd_sf"/>
</dbReference>
<dbReference type="NCBIfam" id="TIGR00738">
    <property type="entry name" value="rrf2_super"/>
    <property type="match status" value="1"/>
</dbReference>
<dbReference type="InterPro" id="IPR000944">
    <property type="entry name" value="Tscrpt_reg_Rrf2"/>
</dbReference>
<gene>
    <name evidence="1" type="ORF">E3D00_02160</name>
</gene>
<dbReference type="Gene3D" id="1.10.10.10">
    <property type="entry name" value="Winged helix-like DNA-binding domain superfamily/Winged helix DNA-binding domain"/>
    <property type="match status" value="1"/>
</dbReference>
<dbReference type="SUPFAM" id="SSF46785">
    <property type="entry name" value="Winged helix' DNA-binding domain"/>
    <property type="match status" value="1"/>
</dbReference>
<dbReference type="AlphaFoldDB" id="A0A4Y6UIR3"/>
<sequence>MALYGTSTEYVLHSLLWLVDNPASISSMDLAELQNIPAALMAKILPKLEKAGILQSSEGVRGGYKLARPPEDICVLDVVEAVEGRKTVFNCQEIRERCILFSEQPPAWASQGVCSIHAVMLRAEQAMRAELAKTSLADLVLTVKNKAPDVFLDEVQSWFDERIEMRRARKSKT</sequence>
<dbReference type="RefSeq" id="WP_141459533.1">
    <property type="nucleotide sequence ID" value="NZ_CP038141.1"/>
</dbReference>
<dbReference type="PROSITE" id="PS51197">
    <property type="entry name" value="HTH_RRF2_2"/>
    <property type="match status" value="1"/>
</dbReference>
<protein>
    <submittedName>
        <fullName evidence="1">Rrf2 family transcriptional regulator</fullName>
    </submittedName>
</protein>
<reference evidence="1 2" key="1">
    <citation type="submission" date="2019-03" db="EMBL/GenBank/DDBJ databases">
        <title>The complete genome sequence of Swingsia samuiensis NBRC107927(T).</title>
        <authorList>
            <person name="Chua K.-O."/>
            <person name="Chan K.-G."/>
            <person name="See-Too W.-S."/>
        </authorList>
    </citation>
    <scope>NUCLEOTIDE SEQUENCE [LARGE SCALE GENOMIC DNA]</scope>
    <source>
        <strain evidence="1 2">AH83</strain>
    </source>
</reference>
<dbReference type="GO" id="GO:0003700">
    <property type="term" value="F:DNA-binding transcription factor activity"/>
    <property type="evidence" value="ECO:0007669"/>
    <property type="project" value="TreeGrafter"/>
</dbReference>
<dbReference type="Pfam" id="PF02082">
    <property type="entry name" value="Rrf2"/>
    <property type="match status" value="1"/>
</dbReference>
<dbReference type="KEGG" id="ssam:E3D00_02160"/>
<name>A0A4Y6UIR3_9PROT</name>
<keyword evidence="2" id="KW-1185">Reference proteome</keyword>
<evidence type="ECO:0000313" key="1">
    <source>
        <dbReference type="EMBL" id="QDH16508.1"/>
    </source>
</evidence>
<dbReference type="PANTHER" id="PTHR33221:SF13">
    <property type="entry name" value="TRANSCRIPTIONAL REGULATOR-RELATED"/>
    <property type="match status" value="1"/>
</dbReference>
<dbReference type="InterPro" id="IPR036388">
    <property type="entry name" value="WH-like_DNA-bd_sf"/>
</dbReference>
<dbReference type="PANTHER" id="PTHR33221">
    <property type="entry name" value="WINGED HELIX-TURN-HELIX TRANSCRIPTIONAL REGULATOR, RRF2 FAMILY"/>
    <property type="match status" value="1"/>
</dbReference>
<dbReference type="InterPro" id="IPR030489">
    <property type="entry name" value="TR_Rrf2-type_CS"/>
</dbReference>
<accession>A0A4Y6UIR3</accession>
<dbReference type="Proteomes" id="UP000316313">
    <property type="component" value="Chromosome"/>
</dbReference>
<organism evidence="1 2">
    <name type="scientific">Swingsia samuiensis</name>
    <dbReference type="NCBI Taxonomy" id="1293412"/>
    <lineage>
        <taxon>Bacteria</taxon>
        <taxon>Pseudomonadati</taxon>
        <taxon>Pseudomonadota</taxon>
        <taxon>Alphaproteobacteria</taxon>
        <taxon>Acetobacterales</taxon>
        <taxon>Acetobacteraceae</taxon>
        <taxon>Swingsia</taxon>
    </lineage>
</organism>